<gene>
    <name evidence="1" type="ORF">RRG08_066530</name>
</gene>
<comment type="caution">
    <text evidence="1">The sequence shown here is derived from an EMBL/GenBank/DDBJ whole genome shotgun (WGS) entry which is preliminary data.</text>
</comment>
<sequence length="154" mass="17844">MGPGLEFPEEKFPWLYKREDIMKRRNTKDVLDLKVSVLQFPWIYKREDVMKRRNRVGNIQREPKDDARTDTFTSFFSSYRQDGRGSKSKPTMPCEIRSNLAVFQPVGGQVLEKALMHRPGSSQKPTETCILCSNVYLCVKVIPRNMPILPPHGD</sequence>
<accession>A0AAE0ZMB2</accession>
<organism evidence="1 2">
    <name type="scientific">Elysia crispata</name>
    <name type="common">lettuce slug</name>
    <dbReference type="NCBI Taxonomy" id="231223"/>
    <lineage>
        <taxon>Eukaryota</taxon>
        <taxon>Metazoa</taxon>
        <taxon>Spiralia</taxon>
        <taxon>Lophotrochozoa</taxon>
        <taxon>Mollusca</taxon>
        <taxon>Gastropoda</taxon>
        <taxon>Heterobranchia</taxon>
        <taxon>Euthyneura</taxon>
        <taxon>Panpulmonata</taxon>
        <taxon>Sacoglossa</taxon>
        <taxon>Placobranchoidea</taxon>
        <taxon>Plakobranchidae</taxon>
        <taxon>Elysia</taxon>
    </lineage>
</organism>
<evidence type="ECO:0000313" key="2">
    <source>
        <dbReference type="Proteomes" id="UP001283361"/>
    </source>
</evidence>
<reference evidence="1" key="1">
    <citation type="journal article" date="2023" name="G3 (Bethesda)">
        <title>A reference genome for the long-term kleptoplast-retaining sea slug Elysia crispata morphotype clarki.</title>
        <authorList>
            <person name="Eastman K.E."/>
            <person name="Pendleton A.L."/>
            <person name="Shaikh M.A."/>
            <person name="Suttiyut T."/>
            <person name="Ogas R."/>
            <person name="Tomko P."/>
            <person name="Gavelis G."/>
            <person name="Widhalm J.R."/>
            <person name="Wisecaver J.H."/>
        </authorList>
    </citation>
    <scope>NUCLEOTIDE SEQUENCE</scope>
    <source>
        <strain evidence="1">ECLA1</strain>
    </source>
</reference>
<dbReference type="AlphaFoldDB" id="A0AAE0ZMB2"/>
<dbReference type="Proteomes" id="UP001283361">
    <property type="component" value="Unassembled WGS sequence"/>
</dbReference>
<dbReference type="EMBL" id="JAWDGP010003682">
    <property type="protein sequence ID" value="KAK3771787.1"/>
    <property type="molecule type" value="Genomic_DNA"/>
</dbReference>
<name>A0AAE0ZMB2_9GAST</name>
<protein>
    <submittedName>
        <fullName evidence="1">Uncharacterized protein</fullName>
    </submittedName>
</protein>
<proteinExistence type="predicted"/>
<keyword evidence="2" id="KW-1185">Reference proteome</keyword>
<evidence type="ECO:0000313" key="1">
    <source>
        <dbReference type="EMBL" id="KAK3771787.1"/>
    </source>
</evidence>